<reference evidence="3 4" key="1">
    <citation type="submission" date="2011-01" db="EMBL/GenBank/DDBJ databases">
        <authorList>
            <person name="Weinstock G."/>
            <person name="Sodergren E."/>
            <person name="Clifton S."/>
            <person name="Fulton L."/>
            <person name="Fulton B."/>
            <person name="Courtney L."/>
            <person name="Fronick C."/>
            <person name="Harrison M."/>
            <person name="Strong C."/>
            <person name="Farmer C."/>
            <person name="Delahaunty K."/>
            <person name="Markovic C."/>
            <person name="Hall O."/>
            <person name="Minx P."/>
            <person name="Tomlinson C."/>
            <person name="Mitreva M."/>
            <person name="Hou S."/>
            <person name="Chen J."/>
            <person name="Wollam A."/>
            <person name="Pepin K.H."/>
            <person name="Johnson M."/>
            <person name="Bhonagiri V."/>
            <person name="Zhang X."/>
            <person name="Suruliraj S."/>
            <person name="Warren W."/>
            <person name="Chinwalla A."/>
            <person name="Mardis E.R."/>
            <person name="Wilson R.K."/>
        </authorList>
    </citation>
    <scope>NUCLEOTIDE SEQUENCE [LARGE SCALE GENOMIC DNA]</scope>
    <source>
        <strain evidence="4">DSM 22608 / JCM 16073 / KCTC 15190 / YIT 12066</strain>
    </source>
</reference>
<comment type="caution">
    <text evidence="3">The sequence shown here is derived from an EMBL/GenBank/DDBJ whole genome shotgun (WGS) entry which is preliminary data.</text>
</comment>
<protein>
    <submittedName>
        <fullName evidence="3">Uncharacterized protein</fullName>
    </submittedName>
</protein>
<feature type="compositionally biased region" description="Polar residues" evidence="1">
    <location>
        <begin position="67"/>
        <end position="81"/>
    </location>
</feature>
<name>E8LKQ1_SUCHY</name>
<gene>
    <name evidence="3" type="ORF">HMPREF9444_01295</name>
</gene>
<keyword evidence="2" id="KW-1133">Transmembrane helix</keyword>
<sequence>MFLKKPKEPKDGDYVSYVEELQKEHFKTDFISDSAKESLFKPIEQSVDKIKDAHENTINKLKEENSVRNLTEGKQQDNKNINIKHEETTSSPADNKNTVKQNKSKSKRFNKVHLIPLIVFCMILGAFVSFTEMPLFFLPLFIFVIMLGIMNNSRRKK</sequence>
<evidence type="ECO:0000313" key="4">
    <source>
        <dbReference type="Proteomes" id="UP000018458"/>
    </source>
</evidence>
<feature type="transmembrane region" description="Helical" evidence="2">
    <location>
        <begin position="112"/>
        <end position="130"/>
    </location>
</feature>
<dbReference type="RefSeq" id="WP_009143489.1">
    <property type="nucleotide sequence ID" value="NZ_GL831003.1"/>
</dbReference>
<feature type="region of interest" description="Disordered" evidence="1">
    <location>
        <begin position="61"/>
        <end position="104"/>
    </location>
</feature>
<dbReference type="STRING" id="762983.HMPREF9444_01295"/>
<dbReference type="EMBL" id="AEVO01000067">
    <property type="protein sequence ID" value="EFY06889.1"/>
    <property type="molecule type" value="Genomic_DNA"/>
</dbReference>
<dbReference type="AlphaFoldDB" id="E8LKQ1"/>
<keyword evidence="2" id="KW-0812">Transmembrane</keyword>
<accession>E8LKQ1</accession>
<evidence type="ECO:0000256" key="1">
    <source>
        <dbReference type="SAM" id="MobiDB-lite"/>
    </source>
</evidence>
<organism evidence="3 4">
    <name type="scientific">Succinatimonas hippei (strain DSM 22608 / JCM 16073 / KCTC 15190 / YIT 12066)</name>
    <dbReference type="NCBI Taxonomy" id="762983"/>
    <lineage>
        <taxon>Bacteria</taxon>
        <taxon>Pseudomonadati</taxon>
        <taxon>Pseudomonadota</taxon>
        <taxon>Gammaproteobacteria</taxon>
        <taxon>Aeromonadales</taxon>
        <taxon>Succinivibrionaceae</taxon>
        <taxon>Succinatimonas</taxon>
    </lineage>
</organism>
<feature type="compositionally biased region" description="Polar residues" evidence="1">
    <location>
        <begin position="89"/>
        <end position="101"/>
    </location>
</feature>
<evidence type="ECO:0000313" key="3">
    <source>
        <dbReference type="EMBL" id="EFY06889.1"/>
    </source>
</evidence>
<feature type="transmembrane region" description="Helical" evidence="2">
    <location>
        <begin position="136"/>
        <end position="153"/>
    </location>
</feature>
<dbReference type="HOGENOM" id="CLU_1676933_0_0_6"/>
<keyword evidence="2" id="KW-0472">Membrane</keyword>
<keyword evidence="4" id="KW-1185">Reference proteome</keyword>
<proteinExistence type="predicted"/>
<dbReference type="Proteomes" id="UP000018458">
    <property type="component" value="Unassembled WGS sequence"/>
</dbReference>
<evidence type="ECO:0000256" key="2">
    <source>
        <dbReference type="SAM" id="Phobius"/>
    </source>
</evidence>